<comment type="caution">
    <text evidence="2">The sequence shown here is derived from an EMBL/GenBank/DDBJ whole genome shotgun (WGS) entry which is preliminary data.</text>
</comment>
<accession>A0A371Q8N3</accession>
<dbReference type="OrthoDB" id="3865442at2"/>
<dbReference type="EMBL" id="QUAC01000055">
    <property type="protein sequence ID" value="REK90803.1"/>
    <property type="molecule type" value="Genomic_DNA"/>
</dbReference>
<protein>
    <submittedName>
        <fullName evidence="2">Uncharacterized protein</fullName>
    </submittedName>
</protein>
<evidence type="ECO:0000313" key="3">
    <source>
        <dbReference type="Proteomes" id="UP000262477"/>
    </source>
</evidence>
<sequence length="530" mass="59328">MKNDARPGPPSGTPQQRTEQWVASVPQRLDRLGKTHLPTGFPFNLAPDSLEPLEVFLLGRFREKSVPDASGIALDACAYVGEIILDTIGGEWAWARTKMYGPQPVIGLDPAFAEDRVAALARTYPHVVVKGHVVPMAMIDHACRAGSWGTDLIESHRHLLGMAERHAEKHPGWRPTRRPTPGVDALCDLSPGYEISAVNETGSDMYALHDWLEELETISDAMEWPHPERDFTPGSLAGVEAELLEDHHRDTPASDDDSFHAYPAYLGEVLLRLVGGRWGWHADPALRSDGTAVIIPDPALGLDAIAPRLVAHHAIRARTGREFTALYDRIREAVQAYRAEHPGWEPVRGEIPQRPDWGDNPRLNTWLAEREAAFPAWAEEAGGEEMWDFSAESLDRLEALVREMFSTYKDMSAREDEPFLVGAAWYYGEVQVRLYGAVWQCRPEAEEDLPNDPFLVKGEGEGADADAVEDDEDYEDYEDDEDDEDDDGVSVISSPPDELRVLLRRGEKYRLRDVLSRYSHGLSQTYPRLS</sequence>
<organism evidence="2 3">
    <name type="scientific">Streptomyces inhibens</name>
    <dbReference type="NCBI Taxonomy" id="2293571"/>
    <lineage>
        <taxon>Bacteria</taxon>
        <taxon>Bacillati</taxon>
        <taxon>Actinomycetota</taxon>
        <taxon>Actinomycetes</taxon>
        <taxon>Kitasatosporales</taxon>
        <taxon>Streptomycetaceae</taxon>
        <taxon>Streptomyces</taxon>
    </lineage>
</organism>
<dbReference type="RefSeq" id="WP_128505024.1">
    <property type="nucleotide sequence ID" value="NZ_QUAC01000055.1"/>
</dbReference>
<proteinExistence type="predicted"/>
<keyword evidence="3" id="KW-1185">Reference proteome</keyword>
<dbReference type="Proteomes" id="UP000262477">
    <property type="component" value="Unassembled WGS sequence"/>
</dbReference>
<feature type="region of interest" description="Disordered" evidence="1">
    <location>
        <begin position="449"/>
        <end position="495"/>
    </location>
</feature>
<reference evidence="2 3" key="1">
    <citation type="submission" date="2018-08" db="EMBL/GenBank/DDBJ databases">
        <title>Streptomyces NEAU-D10 sp. nov., a novel Actinomycete isolated from soil.</title>
        <authorList>
            <person name="Jin L."/>
        </authorList>
    </citation>
    <scope>NUCLEOTIDE SEQUENCE [LARGE SCALE GENOMIC DNA]</scope>
    <source>
        <strain evidence="2 3">NEAU-D10</strain>
    </source>
</reference>
<dbReference type="AlphaFoldDB" id="A0A371Q8N3"/>
<evidence type="ECO:0000256" key="1">
    <source>
        <dbReference type="SAM" id="MobiDB-lite"/>
    </source>
</evidence>
<evidence type="ECO:0000313" key="2">
    <source>
        <dbReference type="EMBL" id="REK90803.1"/>
    </source>
</evidence>
<gene>
    <name evidence="2" type="ORF">DY245_08110</name>
</gene>
<feature type="region of interest" description="Disordered" evidence="1">
    <location>
        <begin position="1"/>
        <end position="20"/>
    </location>
</feature>
<feature type="compositionally biased region" description="Acidic residues" evidence="1">
    <location>
        <begin position="461"/>
        <end position="488"/>
    </location>
</feature>
<name>A0A371Q8N3_STRIH</name>